<dbReference type="Proteomes" id="UP000024836">
    <property type="component" value="Unassembled WGS sequence"/>
</dbReference>
<keyword evidence="5" id="KW-0597">Phosphoprotein</keyword>
<dbReference type="InterPro" id="IPR005467">
    <property type="entry name" value="His_kinase_dom"/>
</dbReference>
<dbReference type="SUPFAM" id="SSF55874">
    <property type="entry name" value="ATPase domain of HSP90 chaperone/DNA topoisomerase II/histidine kinase"/>
    <property type="match status" value="1"/>
</dbReference>
<keyword evidence="9" id="KW-0067">ATP-binding</keyword>
<keyword evidence="4" id="KW-1003">Cell membrane</keyword>
<dbReference type="OrthoDB" id="7568856at2"/>
<dbReference type="GO" id="GO:0000155">
    <property type="term" value="F:phosphorelay sensor kinase activity"/>
    <property type="evidence" value="ECO:0007669"/>
    <property type="project" value="InterPro"/>
</dbReference>
<evidence type="ECO:0000259" key="12">
    <source>
        <dbReference type="PROSITE" id="PS50885"/>
    </source>
</evidence>
<organism evidence="13 14">
    <name type="scientific">Actibacterium atlanticum</name>
    <dbReference type="NCBI Taxonomy" id="1461693"/>
    <lineage>
        <taxon>Bacteria</taxon>
        <taxon>Pseudomonadati</taxon>
        <taxon>Pseudomonadota</taxon>
        <taxon>Alphaproteobacteria</taxon>
        <taxon>Rhodobacterales</taxon>
        <taxon>Roseobacteraceae</taxon>
        <taxon>Actibacterium</taxon>
    </lineage>
</organism>
<dbReference type="AlphaFoldDB" id="A0A058ZKF0"/>
<protein>
    <recommendedName>
        <fullName evidence="3">histidine kinase</fullName>
        <ecNumber evidence="3">2.7.13.3</ecNumber>
    </recommendedName>
</protein>
<dbReference type="Gene3D" id="1.10.287.130">
    <property type="match status" value="1"/>
</dbReference>
<feature type="domain" description="HAMP" evidence="12">
    <location>
        <begin position="280"/>
        <end position="332"/>
    </location>
</feature>
<dbReference type="GO" id="GO:0005524">
    <property type="term" value="F:ATP binding"/>
    <property type="evidence" value="ECO:0007669"/>
    <property type="project" value="UniProtKB-KW"/>
</dbReference>
<feature type="transmembrane region" description="Helical" evidence="10">
    <location>
        <begin position="16"/>
        <end position="35"/>
    </location>
</feature>
<dbReference type="PROSITE" id="PS50885">
    <property type="entry name" value="HAMP"/>
    <property type="match status" value="1"/>
</dbReference>
<dbReference type="InterPro" id="IPR003660">
    <property type="entry name" value="HAMP_dom"/>
</dbReference>
<comment type="catalytic activity">
    <reaction evidence="1">
        <text>ATP + protein L-histidine = ADP + protein N-phospho-L-histidine.</text>
        <dbReference type="EC" id="2.7.13.3"/>
    </reaction>
</comment>
<keyword evidence="10" id="KW-0472">Membrane</keyword>
<dbReference type="STRING" id="1461693.ATO10_09965"/>
<dbReference type="RefSeq" id="WP_155886747.1">
    <property type="nucleotide sequence ID" value="NZ_AQQY01000006.1"/>
</dbReference>
<dbReference type="PANTHER" id="PTHR44936">
    <property type="entry name" value="SENSOR PROTEIN CREC"/>
    <property type="match status" value="1"/>
</dbReference>
<dbReference type="SMART" id="SM00387">
    <property type="entry name" value="HATPase_c"/>
    <property type="match status" value="1"/>
</dbReference>
<dbReference type="Pfam" id="PF02518">
    <property type="entry name" value="HATPase_c"/>
    <property type="match status" value="1"/>
</dbReference>
<dbReference type="InterPro" id="IPR036097">
    <property type="entry name" value="HisK_dim/P_sf"/>
</dbReference>
<keyword evidence="7" id="KW-0547">Nucleotide-binding</keyword>
<feature type="transmembrane region" description="Helical" evidence="10">
    <location>
        <begin position="258"/>
        <end position="278"/>
    </location>
</feature>
<dbReference type="InterPro" id="IPR050980">
    <property type="entry name" value="2C_sensor_his_kinase"/>
</dbReference>
<dbReference type="SUPFAM" id="SSF158472">
    <property type="entry name" value="HAMP domain-like"/>
    <property type="match status" value="1"/>
</dbReference>
<evidence type="ECO:0000256" key="5">
    <source>
        <dbReference type="ARBA" id="ARBA00022553"/>
    </source>
</evidence>
<evidence type="ECO:0000256" key="10">
    <source>
        <dbReference type="SAM" id="Phobius"/>
    </source>
</evidence>
<dbReference type="PANTHER" id="PTHR44936:SF10">
    <property type="entry name" value="SENSOR PROTEIN RSTB"/>
    <property type="match status" value="1"/>
</dbReference>
<dbReference type="PRINTS" id="PR00344">
    <property type="entry name" value="BCTRLSENSOR"/>
</dbReference>
<dbReference type="EC" id="2.7.13.3" evidence="3"/>
<dbReference type="InterPro" id="IPR003661">
    <property type="entry name" value="HisK_dim/P_dom"/>
</dbReference>
<evidence type="ECO:0000256" key="1">
    <source>
        <dbReference type="ARBA" id="ARBA00000085"/>
    </source>
</evidence>
<dbReference type="InterPro" id="IPR004358">
    <property type="entry name" value="Sig_transdc_His_kin-like_C"/>
</dbReference>
<keyword evidence="10" id="KW-1133">Transmembrane helix</keyword>
<gene>
    <name evidence="13" type="ORF">ATO10_09965</name>
</gene>
<dbReference type="SMART" id="SM00388">
    <property type="entry name" value="HisKA"/>
    <property type="match status" value="1"/>
</dbReference>
<evidence type="ECO:0000259" key="11">
    <source>
        <dbReference type="PROSITE" id="PS50109"/>
    </source>
</evidence>
<dbReference type="Gene3D" id="6.10.340.10">
    <property type="match status" value="1"/>
</dbReference>
<evidence type="ECO:0000256" key="9">
    <source>
        <dbReference type="ARBA" id="ARBA00022840"/>
    </source>
</evidence>
<evidence type="ECO:0000256" key="6">
    <source>
        <dbReference type="ARBA" id="ARBA00022679"/>
    </source>
</evidence>
<evidence type="ECO:0000313" key="13">
    <source>
        <dbReference type="EMBL" id="KCV81662.1"/>
    </source>
</evidence>
<proteinExistence type="predicted"/>
<dbReference type="Pfam" id="PF00512">
    <property type="entry name" value="HisKA"/>
    <property type="match status" value="1"/>
</dbReference>
<evidence type="ECO:0000256" key="3">
    <source>
        <dbReference type="ARBA" id="ARBA00012438"/>
    </source>
</evidence>
<dbReference type="SMART" id="SM00304">
    <property type="entry name" value="HAMP"/>
    <property type="match status" value="1"/>
</dbReference>
<keyword evidence="14" id="KW-1185">Reference proteome</keyword>
<reference evidence="13 14" key="1">
    <citation type="submission" date="2013-04" db="EMBL/GenBank/DDBJ databases">
        <title>Shimia sp. 22II-S11-Z10 Genome Sequencing.</title>
        <authorList>
            <person name="Lai Q."/>
            <person name="Li G."/>
            <person name="Shao Z."/>
        </authorList>
    </citation>
    <scope>NUCLEOTIDE SEQUENCE [LARGE SCALE GENOMIC DNA]</scope>
    <source>
        <strain evidence="14">22II-S11-Z10</strain>
    </source>
</reference>
<keyword evidence="6" id="KW-0808">Transferase</keyword>
<dbReference type="SUPFAM" id="SSF47384">
    <property type="entry name" value="Homodimeric domain of signal transducing histidine kinase"/>
    <property type="match status" value="1"/>
</dbReference>
<sequence length="559" mass="60408">MVFAKSWSRGSLARRYMVAALIAALVPLLIISVLYDRYAADLLHRVSASRVEGETEAVAARMSSFLSGQMNRLENIADLPATAAFLRAGAEQPIDDAYFDFLLLEAESPEVYGIELLADDEHLLAAAPSGAGKRESIPVMAPFVRHGGADIIGPILPENGRPGWFLIRMPVTVDNQPLGFVMMRLRLASLTEQMAPLSLPGIRSPQLVVFDRLGVAATGTLAAAGEVLQSSAPILPGWRVQLVAETGRLDAPRQNLRLTLLLLAALLAAAMGALFVQMSRRLSGYLRPLRDGADAVSRGDFATPVPDNGPGELGSLAQAFNHMRRQLREMINSRVDMERRGALGDMAAGIAHEVRNPLATVSTTIYGMKKSEPDPDRIVMYDAITDEIERVDRTIEAFLKYARPAAPVKSRVAVREVFRSLRTLTAARLMERNVTMNLAGESRLEFEIDPTHLRQILLNLVLNAVEAMPDGGVISLTVLRQNGEVVLTVADTGAGMDAPTLQKVLRPFFTTRAGGSGLGLAVTAELVRNNAGTMNIDSRPGKGTVVTLTFPAHKSEAPE</sequence>
<dbReference type="CDD" id="cd06225">
    <property type="entry name" value="HAMP"/>
    <property type="match status" value="1"/>
</dbReference>
<dbReference type="eggNOG" id="COG4191">
    <property type="taxonomic scope" value="Bacteria"/>
</dbReference>
<dbReference type="InterPro" id="IPR036890">
    <property type="entry name" value="HATPase_C_sf"/>
</dbReference>
<evidence type="ECO:0000313" key="14">
    <source>
        <dbReference type="Proteomes" id="UP000024836"/>
    </source>
</evidence>
<dbReference type="Pfam" id="PF00672">
    <property type="entry name" value="HAMP"/>
    <property type="match status" value="1"/>
</dbReference>
<accession>A0A058ZKF0</accession>
<dbReference type="GO" id="GO:0005886">
    <property type="term" value="C:plasma membrane"/>
    <property type="evidence" value="ECO:0007669"/>
    <property type="project" value="UniProtKB-SubCell"/>
</dbReference>
<evidence type="ECO:0000256" key="2">
    <source>
        <dbReference type="ARBA" id="ARBA00004651"/>
    </source>
</evidence>
<feature type="domain" description="Histidine kinase" evidence="11">
    <location>
        <begin position="349"/>
        <end position="554"/>
    </location>
</feature>
<name>A0A058ZKF0_9RHOB</name>
<keyword evidence="10" id="KW-0812">Transmembrane</keyword>
<dbReference type="CDD" id="cd00082">
    <property type="entry name" value="HisKA"/>
    <property type="match status" value="1"/>
</dbReference>
<evidence type="ECO:0000256" key="4">
    <source>
        <dbReference type="ARBA" id="ARBA00022475"/>
    </source>
</evidence>
<dbReference type="InterPro" id="IPR003594">
    <property type="entry name" value="HATPase_dom"/>
</dbReference>
<keyword evidence="8 13" id="KW-0418">Kinase</keyword>
<evidence type="ECO:0000256" key="8">
    <source>
        <dbReference type="ARBA" id="ARBA00022777"/>
    </source>
</evidence>
<dbReference type="PROSITE" id="PS50109">
    <property type="entry name" value="HIS_KIN"/>
    <property type="match status" value="1"/>
</dbReference>
<comment type="caution">
    <text evidence="13">The sequence shown here is derived from an EMBL/GenBank/DDBJ whole genome shotgun (WGS) entry which is preliminary data.</text>
</comment>
<dbReference type="Gene3D" id="3.30.565.10">
    <property type="entry name" value="Histidine kinase-like ATPase, C-terminal domain"/>
    <property type="match status" value="1"/>
</dbReference>
<dbReference type="EMBL" id="AQQY01000006">
    <property type="protein sequence ID" value="KCV81662.1"/>
    <property type="molecule type" value="Genomic_DNA"/>
</dbReference>
<evidence type="ECO:0000256" key="7">
    <source>
        <dbReference type="ARBA" id="ARBA00022741"/>
    </source>
</evidence>
<comment type="subcellular location">
    <subcellularLocation>
        <location evidence="2">Cell membrane</location>
        <topology evidence="2">Multi-pass membrane protein</topology>
    </subcellularLocation>
</comment>